<proteinExistence type="predicted"/>
<dbReference type="Pfam" id="PF07675">
    <property type="entry name" value="Cleaved_Adhesin"/>
    <property type="match status" value="1"/>
</dbReference>
<evidence type="ECO:0000256" key="1">
    <source>
        <dbReference type="ARBA" id="ARBA00022729"/>
    </source>
</evidence>
<evidence type="ECO:0000256" key="2">
    <source>
        <dbReference type="SAM" id="SignalP"/>
    </source>
</evidence>
<evidence type="ECO:0000313" key="5">
    <source>
        <dbReference type="Proteomes" id="UP000656274"/>
    </source>
</evidence>
<evidence type="ECO:0000259" key="3">
    <source>
        <dbReference type="PROSITE" id="PS50853"/>
    </source>
</evidence>
<keyword evidence="5" id="KW-1185">Reference proteome</keyword>
<dbReference type="InterPro" id="IPR045474">
    <property type="entry name" value="GEVED"/>
</dbReference>
<comment type="caution">
    <text evidence="4">The sequence shown here is derived from an EMBL/GenBank/DDBJ whole genome shotgun (WGS) entry which is preliminary data.</text>
</comment>
<dbReference type="Gene3D" id="2.60.120.200">
    <property type="match status" value="3"/>
</dbReference>
<dbReference type="Pfam" id="PF18962">
    <property type="entry name" value="Por_Secre_tail"/>
    <property type="match status" value="1"/>
</dbReference>
<evidence type="ECO:0000313" key="4">
    <source>
        <dbReference type="EMBL" id="MBE9576939.1"/>
    </source>
</evidence>
<dbReference type="InterPro" id="IPR026444">
    <property type="entry name" value="Secre_tail"/>
</dbReference>
<reference evidence="4 5" key="1">
    <citation type="submission" date="2020-10" db="EMBL/GenBank/DDBJ databases">
        <title>The genome sequence of Flavobacterium aquaticum 1Y8A.</title>
        <authorList>
            <person name="Liu Y."/>
        </authorList>
    </citation>
    <scope>NUCLEOTIDE SEQUENCE [LARGE SCALE GENOMIC DNA]</scope>
    <source>
        <strain evidence="4 5">1Y8A</strain>
    </source>
</reference>
<feature type="chain" id="PRO_5045676175" evidence="2">
    <location>
        <begin position="21"/>
        <end position="1254"/>
    </location>
</feature>
<name>A0ABR9WTG9_9FLAO</name>
<dbReference type="Gene3D" id="2.60.40.10">
    <property type="entry name" value="Immunoglobulins"/>
    <property type="match status" value="3"/>
</dbReference>
<dbReference type="InterPro" id="IPR011628">
    <property type="entry name" value="Cleaved_adhesin"/>
</dbReference>
<dbReference type="NCBIfam" id="NF038128">
    <property type="entry name" value="choice_anch_J"/>
    <property type="match status" value="1"/>
</dbReference>
<feature type="domain" description="Fibronectin type-III" evidence="3">
    <location>
        <begin position="922"/>
        <end position="1011"/>
    </location>
</feature>
<feature type="domain" description="Fibronectin type-III" evidence="3">
    <location>
        <begin position="395"/>
        <end position="488"/>
    </location>
</feature>
<dbReference type="Proteomes" id="UP000656274">
    <property type="component" value="Unassembled WGS sequence"/>
</dbReference>
<feature type="domain" description="Fibronectin type-III" evidence="3">
    <location>
        <begin position="138"/>
        <end position="233"/>
    </location>
</feature>
<dbReference type="CDD" id="cd00063">
    <property type="entry name" value="FN3"/>
    <property type="match status" value="2"/>
</dbReference>
<dbReference type="NCBIfam" id="TIGR04183">
    <property type="entry name" value="Por_Secre_tail"/>
    <property type="match status" value="1"/>
</dbReference>
<dbReference type="InterPro" id="IPR003961">
    <property type="entry name" value="FN3_dom"/>
</dbReference>
<dbReference type="SUPFAM" id="SSF49265">
    <property type="entry name" value="Fibronectin type III"/>
    <property type="match status" value="4"/>
</dbReference>
<accession>A0ABR9WTG9</accession>
<gene>
    <name evidence="4" type="ORF">IM755_09490</name>
</gene>
<dbReference type="Pfam" id="PF00041">
    <property type="entry name" value="fn3"/>
    <property type="match status" value="1"/>
</dbReference>
<dbReference type="Pfam" id="PF20009">
    <property type="entry name" value="GEVED"/>
    <property type="match status" value="1"/>
</dbReference>
<sequence>MKKITLWLFFALLTCWQLNAQTCSQTFTATGQDDDPTVLTINAADITCYGANPLTSLRLINPAGSLTSGFCTADGSSWYGFDLSIDGGPIITGCAAAFNNLDITGFTTLTITSHDDDVYSDGVTITIGVEATFVPMTPPSCVTVSSPVNGAINVSSSVVSWPAASGGATGYRLSVGSSPSATDVLNNFDVGNVLSYSLTGLVGGSTYYVTVFPYNLNGAATGCVESNFTTCDVFTVPFLETFDSTSSSESCWSVLNVNGDGDSWNTNYSNSPITGDQSANIYTDFNGGANDDWLISPRITLSGNQRLVFKYKVQSSFEPNDFRVLLSTTGNAPANFTTELASLASYSNTTPETMALDLSGVSGDVYFAWHVPSGGLDGWRIYIDDVTVEDIPAVAPSCVAITSPTTGAINVMNSIVTWASDLDATGYRISVGSSSGATDVLNNFDVGNVLSYSFPTDPGSTYYVTVFPYNTFGQATGCTEINFTTCDALSVPHLETFSTFLPSCWQAADNGNLTTGPDTFGTSSWAADGFGNTSGTGAFKINIDFTGDNDWVISPIVNIPAAGYELKFDAAVTQWNGTGAPTTPWEADDFVQVLISTSGLNNWTVLYTYNNTNVPAPTGATNVINLNAYAGLDVRFAFRGVEGAADGGADVDFFVDNFEVRLTPASVPACATNVVATPNATCGNFANAITWDAVAGADGYNITIGTTTGGNNVANNVNLGNVLSYSFSGNANTTYYFTISPYNGVGPATGCSEVSFTTSLNGCFCIPTYTNGGTGDNITNVVIGSWSNASTGNVTPYYEDFTTQQPAPIAIPTLTAGLNSTVAVTMGTDGTQYSRVWVDFNQNLTFEPSESFSLGTSVAGGGTANIVVNVPAGATLGVTRMRIRGGDDAAILNTQACGASSSTYGQTEDYLVNILPTPACLPPTALNATAVTSSSANLGWTEAGTATVWDVEWGTFGFTPTGTPTIANATNTQPISSLSPNTTYSFYVRANCGAGGYSTWSGPFSFTTSCVADNVPYSQNFESATVPALPSCTTQQNVGTGNLWTVQNNPGYGFTTKALRYAWNGSNAANVWFYTNGINLVGGTTYKITYDYGGTGTTYPEKLKVSYGNSANAAAMTTLLADHPNVNSSTPVNNIVNFTPATSGVYYFGFNAYSIADQFYLFVDNIVVDVALSNSDFDNSNFLAYPNPVRDIINISYTTEISSVRVINMIGQEVISKNINATSTQVDMSELSAGTYIVNVTVGDSVKTLKVIKQ</sequence>
<dbReference type="SMART" id="SM00060">
    <property type="entry name" value="FN3"/>
    <property type="match status" value="4"/>
</dbReference>
<dbReference type="InterPro" id="IPR013783">
    <property type="entry name" value="Ig-like_fold"/>
</dbReference>
<dbReference type="RefSeq" id="WP_194096179.1">
    <property type="nucleotide sequence ID" value="NZ_JADFTZ010000004.1"/>
</dbReference>
<dbReference type="PROSITE" id="PS50853">
    <property type="entry name" value="FN3"/>
    <property type="match status" value="3"/>
</dbReference>
<keyword evidence="1 2" id="KW-0732">Signal</keyword>
<dbReference type="InterPro" id="IPR036116">
    <property type="entry name" value="FN3_sf"/>
</dbReference>
<organism evidence="4 5">
    <name type="scientific">Flavobacterium proteolyticum</name>
    <dbReference type="NCBI Taxonomy" id="2911683"/>
    <lineage>
        <taxon>Bacteria</taxon>
        <taxon>Pseudomonadati</taxon>
        <taxon>Bacteroidota</taxon>
        <taxon>Flavobacteriia</taxon>
        <taxon>Flavobacteriales</taxon>
        <taxon>Flavobacteriaceae</taxon>
        <taxon>Flavobacterium</taxon>
    </lineage>
</organism>
<dbReference type="EMBL" id="JADFTZ010000004">
    <property type="protein sequence ID" value="MBE9576939.1"/>
    <property type="molecule type" value="Genomic_DNA"/>
</dbReference>
<protein>
    <submittedName>
        <fullName evidence="4">Choice-of-anchor J domain-containing protein</fullName>
    </submittedName>
</protein>
<feature type="signal peptide" evidence="2">
    <location>
        <begin position="1"/>
        <end position="20"/>
    </location>
</feature>